<accession>A0A0H1RCZ1</accession>
<dbReference type="Pfam" id="PF11159">
    <property type="entry name" value="DUF2939"/>
    <property type="match status" value="1"/>
</dbReference>
<keyword evidence="2" id="KW-1185">Reference proteome</keyword>
<protein>
    <recommendedName>
        <fullName evidence="3">DUF2939 domain-containing protein</fullName>
    </recommendedName>
</protein>
<dbReference type="AlphaFoldDB" id="A0A0H1RCZ1"/>
<dbReference type="OrthoDB" id="8445263at2"/>
<organism evidence="1 2">
    <name type="scientific">Microvirga vignae</name>
    <dbReference type="NCBI Taxonomy" id="1225564"/>
    <lineage>
        <taxon>Bacteria</taxon>
        <taxon>Pseudomonadati</taxon>
        <taxon>Pseudomonadota</taxon>
        <taxon>Alphaproteobacteria</taxon>
        <taxon>Hyphomicrobiales</taxon>
        <taxon>Methylobacteriaceae</taxon>
        <taxon>Microvirga</taxon>
    </lineage>
</organism>
<name>A0A0H1RCZ1_9HYPH</name>
<sequence>MRWTIRISFLLFLAWAIFMVSPFVALYDLGKAVEAKDIDRITERVNFNAVRNSLSRQILGEYMKDQDLEGAERDLATEAGTAILNPVVEQLVTPQALIDLLEDGLPEEATGGMAGTAVPLRFAMGSLKQAWSTFIFSESQGFRSVTIPVPVDEAKEKQFRITMRLKGTTWRLSGIELPVALREELIKRAAVASR</sequence>
<evidence type="ECO:0008006" key="3">
    <source>
        <dbReference type="Google" id="ProtNLM"/>
    </source>
</evidence>
<dbReference type="RefSeq" id="WP_047189547.1">
    <property type="nucleotide sequence ID" value="NZ_LCYG01000032.1"/>
</dbReference>
<comment type="caution">
    <text evidence="1">The sequence shown here is derived from an EMBL/GenBank/DDBJ whole genome shotgun (WGS) entry which is preliminary data.</text>
</comment>
<dbReference type="EMBL" id="LCYG01000032">
    <property type="protein sequence ID" value="KLK92726.1"/>
    <property type="molecule type" value="Genomic_DNA"/>
</dbReference>
<reference evidence="1 2" key="1">
    <citation type="submission" date="2015-05" db="EMBL/GenBank/DDBJ databases">
        <title>Draft genome sequence of Microvirga vignae strain BR3299, a novel nitrogen fixing bacteria isolated from Brazil semi-aired region.</title>
        <authorList>
            <person name="Zilli J.E."/>
            <person name="Passos S.R."/>
            <person name="Leite J."/>
            <person name="Baldani J.I."/>
            <person name="Xavier G.R."/>
            <person name="Rumjaneck N.G."/>
            <person name="Simoes-Araujo J.L."/>
        </authorList>
    </citation>
    <scope>NUCLEOTIDE SEQUENCE [LARGE SCALE GENOMIC DNA]</scope>
    <source>
        <strain evidence="1 2">BR3299</strain>
    </source>
</reference>
<dbReference type="InterPro" id="IPR021330">
    <property type="entry name" value="DUF2939"/>
</dbReference>
<gene>
    <name evidence="1" type="ORF">AA309_13780</name>
</gene>
<evidence type="ECO:0000313" key="2">
    <source>
        <dbReference type="Proteomes" id="UP000035489"/>
    </source>
</evidence>
<evidence type="ECO:0000313" key="1">
    <source>
        <dbReference type="EMBL" id="KLK92726.1"/>
    </source>
</evidence>
<proteinExistence type="predicted"/>
<dbReference type="Proteomes" id="UP000035489">
    <property type="component" value="Unassembled WGS sequence"/>
</dbReference>
<dbReference type="PATRIC" id="fig|1225564.3.peg.3612"/>